<dbReference type="Proteomes" id="UP000199494">
    <property type="component" value="Unassembled WGS sequence"/>
</dbReference>
<evidence type="ECO:0000256" key="2">
    <source>
        <dbReference type="ARBA" id="ARBA00022777"/>
    </source>
</evidence>
<dbReference type="STRING" id="530584.SAMN05421630_105103"/>
<reference evidence="5 6" key="1">
    <citation type="submission" date="2016-10" db="EMBL/GenBank/DDBJ databases">
        <authorList>
            <person name="de Groot N.N."/>
        </authorList>
    </citation>
    <scope>NUCLEOTIDE SEQUENCE [LARGE SCALE GENOMIC DNA]</scope>
    <source>
        <strain evidence="5 6">CGMCC 4.5506</strain>
    </source>
</reference>
<dbReference type="SUPFAM" id="SSF55874">
    <property type="entry name" value="ATPase domain of HSP90 chaperone/DNA topoisomerase II/histidine kinase"/>
    <property type="match status" value="1"/>
</dbReference>
<feature type="domain" description="Histidine kinase/HSP90-like ATPase" evidence="4">
    <location>
        <begin position="309"/>
        <end position="396"/>
    </location>
</feature>
<dbReference type="CDD" id="cd16917">
    <property type="entry name" value="HATPase_UhpB-NarQ-NarX-like"/>
    <property type="match status" value="1"/>
</dbReference>
<keyword evidence="6" id="KW-1185">Reference proteome</keyword>
<evidence type="ECO:0000259" key="4">
    <source>
        <dbReference type="SMART" id="SM00387"/>
    </source>
</evidence>
<dbReference type="InterPro" id="IPR003594">
    <property type="entry name" value="HATPase_dom"/>
</dbReference>
<dbReference type="Gene3D" id="1.20.5.1930">
    <property type="match status" value="1"/>
</dbReference>
<protein>
    <submittedName>
        <fullName evidence="5">Signal transduction histidine kinase</fullName>
    </submittedName>
</protein>
<dbReference type="Pfam" id="PF02518">
    <property type="entry name" value="HATPase_c"/>
    <property type="match status" value="1"/>
</dbReference>
<sequence>MNAGHDFRHGWAEERPRNLRGMTESTESRMELIGLASLALVCLLVGSPVLLGEIRGEDVTTGPFWVWLLAYLGWLGSFLLVLSEKMQKAVGVPALFVLVTIGGAGTVLLAPAAGWTPILLVFSTAIAAHVASRRTTMTLLVVNTGIVALAGAFAGGSPGSVVVGALIYGLLQSTAVWAVFSQLRTEKISERLAVANTELRTATALLAESSRSAERLRIARELHDLLGHQLTALVLELEVASRTEGQRASDHVSRARGLAKDLLGDVRVAVGELRAKPARLREALVEMTADLPHPRVKVTVEDTVEPDETRAATLIRCVQELVTNAIKHSEAENLWIHIGQNEDGEITLSAHDDGKGAELLRLGNGLTGVRERVEQLGGAVNFRPHAGFRVEAKVPTA</sequence>
<proteinExistence type="predicted"/>
<evidence type="ECO:0000256" key="1">
    <source>
        <dbReference type="ARBA" id="ARBA00022679"/>
    </source>
</evidence>
<keyword evidence="2 5" id="KW-0418">Kinase</keyword>
<dbReference type="EMBL" id="FMZE01000005">
    <property type="protein sequence ID" value="SDC99700.1"/>
    <property type="molecule type" value="Genomic_DNA"/>
</dbReference>
<name>A0A1G6R4Y6_9PSEU</name>
<dbReference type="Pfam" id="PF07730">
    <property type="entry name" value="HisKA_3"/>
    <property type="match status" value="1"/>
</dbReference>
<dbReference type="InterPro" id="IPR011712">
    <property type="entry name" value="Sig_transdc_His_kin_sub3_dim/P"/>
</dbReference>
<dbReference type="AlphaFoldDB" id="A0A1G6R4Y6"/>
<dbReference type="SMART" id="SM00387">
    <property type="entry name" value="HATPase_c"/>
    <property type="match status" value="1"/>
</dbReference>
<dbReference type="InterPro" id="IPR050482">
    <property type="entry name" value="Sensor_HK_TwoCompSys"/>
</dbReference>
<dbReference type="Gene3D" id="3.30.565.10">
    <property type="entry name" value="Histidine kinase-like ATPase, C-terminal domain"/>
    <property type="match status" value="1"/>
</dbReference>
<keyword evidence="3" id="KW-0902">Two-component regulatory system</keyword>
<dbReference type="PANTHER" id="PTHR24421:SF59">
    <property type="entry name" value="OXYGEN SENSOR HISTIDINE KINASE NREB"/>
    <property type="match status" value="1"/>
</dbReference>
<organism evidence="5 6">
    <name type="scientific">Prauserella marina</name>
    <dbReference type="NCBI Taxonomy" id="530584"/>
    <lineage>
        <taxon>Bacteria</taxon>
        <taxon>Bacillati</taxon>
        <taxon>Actinomycetota</taxon>
        <taxon>Actinomycetes</taxon>
        <taxon>Pseudonocardiales</taxon>
        <taxon>Pseudonocardiaceae</taxon>
        <taxon>Prauserella</taxon>
    </lineage>
</organism>
<keyword evidence="1" id="KW-0808">Transferase</keyword>
<dbReference type="GO" id="GO:0000155">
    <property type="term" value="F:phosphorelay sensor kinase activity"/>
    <property type="evidence" value="ECO:0007669"/>
    <property type="project" value="InterPro"/>
</dbReference>
<dbReference type="GO" id="GO:0046983">
    <property type="term" value="F:protein dimerization activity"/>
    <property type="evidence" value="ECO:0007669"/>
    <property type="project" value="InterPro"/>
</dbReference>
<accession>A0A1G6R4Y6</accession>
<dbReference type="PANTHER" id="PTHR24421">
    <property type="entry name" value="NITRATE/NITRITE SENSOR PROTEIN NARX-RELATED"/>
    <property type="match status" value="1"/>
</dbReference>
<dbReference type="InterPro" id="IPR036890">
    <property type="entry name" value="HATPase_C_sf"/>
</dbReference>
<evidence type="ECO:0000256" key="3">
    <source>
        <dbReference type="ARBA" id="ARBA00023012"/>
    </source>
</evidence>
<dbReference type="GO" id="GO:0016020">
    <property type="term" value="C:membrane"/>
    <property type="evidence" value="ECO:0007669"/>
    <property type="project" value="InterPro"/>
</dbReference>
<evidence type="ECO:0000313" key="5">
    <source>
        <dbReference type="EMBL" id="SDC99700.1"/>
    </source>
</evidence>
<evidence type="ECO:0000313" key="6">
    <source>
        <dbReference type="Proteomes" id="UP000199494"/>
    </source>
</evidence>
<gene>
    <name evidence="5" type="ORF">SAMN05421630_105103</name>
</gene>